<dbReference type="KEGG" id="csx:CSING_07980"/>
<dbReference type="GO" id="GO:0035657">
    <property type="term" value="C:eRF1 methyltransferase complex"/>
    <property type="evidence" value="ECO:0007669"/>
    <property type="project" value="TreeGrafter"/>
</dbReference>
<dbReference type="STRING" id="161899.CSING_07980"/>
<dbReference type="PROSITE" id="PS00092">
    <property type="entry name" value="N6_MTASE"/>
    <property type="match status" value="1"/>
</dbReference>
<dbReference type="Pfam" id="PF25004">
    <property type="entry name" value="DUF7782"/>
    <property type="match status" value="1"/>
</dbReference>
<dbReference type="Proteomes" id="UP000031890">
    <property type="component" value="Chromosome"/>
</dbReference>
<dbReference type="Gene3D" id="3.40.50.150">
    <property type="entry name" value="Vaccinia Virus protein VP39"/>
    <property type="match status" value="1"/>
</dbReference>
<comment type="similarity">
    <text evidence="1">Belongs to the eukaryotic/archaeal PrmC-related family.</text>
</comment>
<dbReference type="PANTHER" id="PTHR45875:SF1">
    <property type="entry name" value="METHYLTRANSFERASE N6AMT1"/>
    <property type="match status" value="1"/>
</dbReference>
<evidence type="ECO:0000256" key="1">
    <source>
        <dbReference type="ARBA" id="ARBA00006149"/>
    </source>
</evidence>
<keyword evidence="4" id="KW-0949">S-adenosyl-L-methionine</keyword>
<keyword evidence="3 8" id="KW-0808">Transferase</keyword>
<dbReference type="Pfam" id="PF05175">
    <property type="entry name" value="MTS"/>
    <property type="match status" value="1"/>
</dbReference>
<feature type="domain" description="DUF7059" evidence="6">
    <location>
        <begin position="32"/>
        <end position="112"/>
    </location>
</feature>
<evidence type="ECO:0000313" key="9">
    <source>
        <dbReference type="Proteomes" id="UP000031890"/>
    </source>
</evidence>
<dbReference type="InterPro" id="IPR056684">
    <property type="entry name" value="DUF7782"/>
</dbReference>
<dbReference type="InterPro" id="IPR007848">
    <property type="entry name" value="Small_mtfrase_dom"/>
</dbReference>
<evidence type="ECO:0000256" key="4">
    <source>
        <dbReference type="ARBA" id="ARBA00022691"/>
    </source>
</evidence>
<dbReference type="EMBL" id="CP010827">
    <property type="protein sequence ID" value="AJI79115.1"/>
    <property type="molecule type" value="Genomic_DNA"/>
</dbReference>
<keyword evidence="2 8" id="KW-0489">Methyltransferase</keyword>
<dbReference type="AlphaFoldDB" id="A0A0B6F3Y0"/>
<sequence>MTTHDSSPFGPAMNPDHPVAEVATELAHALSSAGFTADGIAGHLGPEYTEALHRGEPAAVALGASGDSGLDHLIRIFVLHEHVPATLLSDVLGARLAAKLLDSGVAETDEHGTVFVAYDIRPHVIVGRNRLVFSDVDASLVDHVPGPDHVLGVGSASLSLLHSTPTSPVSSVLDLGTGSGVQLLGQLDSAERIVATDVHERALDLARATVTAAGATQRVDLRGGSWFEPVAGERFDRIVANPPFVVGLPEVGHVYRDSGLNLDGASELVVSQVTEHLNPGGTAHLLAAWVHQGEESWQQRVASWLPDTGVAAWIIQRDVADPALYVSTWLTDESVDVRSAEGRARSREWLQHFHDNEVTGIGFGFVAIQRIGDDEPSDILAEDMSQPVVDPLGPEVEEYFARVEWLRGLVPGELETKHVQLRPGVAREDIALPDTEIGMGFERAALRLTRTDGPRWQHDIDEHLAAIVAGLNPQGLSIGETIGLYAAAQGYDEAALVDAALPAIVDLIRHGLLIPTELLAFSNTD</sequence>
<feature type="domain" description="Methyltransferase small" evidence="5">
    <location>
        <begin position="156"/>
        <end position="250"/>
    </location>
</feature>
<dbReference type="SUPFAM" id="SSF53335">
    <property type="entry name" value="S-adenosyl-L-methionine-dependent methyltransferases"/>
    <property type="match status" value="1"/>
</dbReference>
<evidence type="ECO:0000313" key="8">
    <source>
        <dbReference type="EMBL" id="AJI79115.1"/>
    </source>
</evidence>
<protein>
    <submittedName>
        <fullName evidence="8">Methyltransferase domain</fullName>
    </submittedName>
</protein>
<reference evidence="8 9" key="1">
    <citation type="journal article" date="2015" name="Genome Announc.">
        <title>Complete Genome Sequence and Annotation of Corynebacterium singulare DSM 44357, Isolated from a Human Semen Specimen.</title>
        <authorList>
            <person name="Merten M."/>
            <person name="Brinkrolf K."/>
            <person name="Albersmeier A."/>
            <person name="Kutter Y."/>
            <person name="Ruckert C."/>
            <person name="Tauch A."/>
        </authorList>
    </citation>
    <scope>NUCLEOTIDE SEQUENCE [LARGE SCALE GENOMIC DNA]</scope>
    <source>
        <strain evidence="8">IBS B52218</strain>
    </source>
</reference>
<dbReference type="OrthoDB" id="129465at2"/>
<evidence type="ECO:0000259" key="7">
    <source>
        <dbReference type="Pfam" id="PF25004"/>
    </source>
</evidence>
<dbReference type="GO" id="GO:0032259">
    <property type="term" value="P:methylation"/>
    <property type="evidence" value="ECO:0007669"/>
    <property type="project" value="UniProtKB-KW"/>
</dbReference>
<organism evidence="8 9">
    <name type="scientific">Corynebacterium singulare</name>
    <dbReference type="NCBI Taxonomy" id="161899"/>
    <lineage>
        <taxon>Bacteria</taxon>
        <taxon>Bacillati</taxon>
        <taxon>Actinomycetota</taxon>
        <taxon>Actinomycetes</taxon>
        <taxon>Mycobacteriales</taxon>
        <taxon>Corynebacteriaceae</taxon>
        <taxon>Corynebacterium</taxon>
    </lineage>
</organism>
<feature type="domain" description="DUF7782" evidence="7">
    <location>
        <begin position="397"/>
        <end position="515"/>
    </location>
</feature>
<evidence type="ECO:0000256" key="2">
    <source>
        <dbReference type="ARBA" id="ARBA00022603"/>
    </source>
</evidence>
<dbReference type="GO" id="GO:0008170">
    <property type="term" value="F:N-methyltransferase activity"/>
    <property type="evidence" value="ECO:0007669"/>
    <property type="project" value="UniProtKB-ARBA"/>
</dbReference>
<dbReference type="InterPro" id="IPR029063">
    <property type="entry name" value="SAM-dependent_MTases_sf"/>
</dbReference>
<evidence type="ECO:0000259" key="5">
    <source>
        <dbReference type="Pfam" id="PF05175"/>
    </source>
</evidence>
<accession>A0A0B6F3Y0</accession>
<dbReference type="InterPro" id="IPR002052">
    <property type="entry name" value="DNA_methylase_N6_adenine_CS"/>
</dbReference>
<dbReference type="PANTHER" id="PTHR45875">
    <property type="entry name" value="METHYLTRANSFERASE N6AMT1"/>
    <property type="match status" value="1"/>
</dbReference>
<name>A0A0B6F3Y0_9CORY</name>
<dbReference type="GO" id="GO:0003676">
    <property type="term" value="F:nucleic acid binding"/>
    <property type="evidence" value="ECO:0007669"/>
    <property type="project" value="InterPro"/>
</dbReference>
<dbReference type="HOGENOM" id="CLU_022532_1_0_11"/>
<gene>
    <name evidence="8" type="ORF">CSING_07980</name>
</gene>
<dbReference type="GO" id="GO:0008757">
    <property type="term" value="F:S-adenosylmethionine-dependent methyltransferase activity"/>
    <property type="evidence" value="ECO:0007669"/>
    <property type="project" value="TreeGrafter"/>
</dbReference>
<evidence type="ECO:0000256" key="3">
    <source>
        <dbReference type="ARBA" id="ARBA00022679"/>
    </source>
</evidence>
<dbReference type="Pfam" id="PF23186">
    <property type="entry name" value="DUF7059"/>
    <property type="match status" value="1"/>
</dbReference>
<proteinExistence type="inferred from homology"/>
<dbReference type="InterPro" id="IPR052190">
    <property type="entry name" value="Euk-Arch_PrmC-MTase"/>
</dbReference>
<dbReference type="CDD" id="cd02440">
    <property type="entry name" value="AdoMet_MTases"/>
    <property type="match status" value="1"/>
</dbReference>
<dbReference type="InterPro" id="IPR055487">
    <property type="entry name" value="DUF7059"/>
</dbReference>
<dbReference type="GO" id="GO:0008276">
    <property type="term" value="F:protein methyltransferase activity"/>
    <property type="evidence" value="ECO:0007669"/>
    <property type="project" value="TreeGrafter"/>
</dbReference>
<evidence type="ECO:0000259" key="6">
    <source>
        <dbReference type="Pfam" id="PF23186"/>
    </source>
</evidence>